<keyword evidence="1" id="KW-0472">Membrane</keyword>
<dbReference type="AlphaFoldDB" id="A0A7T9DJ53"/>
<keyword evidence="1" id="KW-0812">Transmembrane</keyword>
<evidence type="ECO:0008006" key="3">
    <source>
        <dbReference type="Google" id="ProtNLM"/>
    </source>
</evidence>
<evidence type="ECO:0000256" key="1">
    <source>
        <dbReference type="SAM" id="Phobius"/>
    </source>
</evidence>
<dbReference type="Proteomes" id="UP000596004">
    <property type="component" value="Chromosome"/>
</dbReference>
<feature type="transmembrane region" description="Helical" evidence="1">
    <location>
        <begin position="20"/>
        <end position="37"/>
    </location>
</feature>
<sequence length="205" mass="22165">MKKFFRMGEKAQESAPFELLIAVILMGFVLLVGYNAITQLKQQQCTSLIDAELNQLATSLENTTSGKGSSQFQFSLGECAAKVSDCQGFSANAGSKDIQCIRLIDSVDPYICSNFCSSARDACSLIQYESAQFQTQTKCVDISPSTVFPDSPGSQCPDRTADGYQLLNLNTEVKQGTYSLVKANSLTAAQPIVCAYVQCRTPNCA</sequence>
<proteinExistence type="predicted"/>
<gene>
    <name evidence="2" type="ORF">IPJ89_03520</name>
</gene>
<keyword evidence="1" id="KW-1133">Transmembrane helix</keyword>
<name>A0A7T9DJ53_9ARCH</name>
<dbReference type="EMBL" id="CP064981">
    <property type="protein sequence ID" value="QQR92205.1"/>
    <property type="molecule type" value="Genomic_DNA"/>
</dbReference>
<evidence type="ECO:0000313" key="2">
    <source>
        <dbReference type="EMBL" id="QQR92205.1"/>
    </source>
</evidence>
<organism evidence="2">
    <name type="scientific">Candidatus Iainarchaeum sp</name>
    <dbReference type="NCBI Taxonomy" id="3101447"/>
    <lineage>
        <taxon>Archaea</taxon>
        <taxon>Candidatus Iainarchaeota</taxon>
        <taxon>Candidatus Iainarchaeia</taxon>
        <taxon>Candidatus Iainarchaeales</taxon>
        <taxon>Candidatus Iainarchaeaceae</taxon>
        <taxon>Candidatus Iainarchaeum</taxon>
    </lineage>
</organism>
<reference evidence="2" key="1">
    <citation type="submission" date="2020-11" db="EMBL/GenBank/DDBJ databases">
        <title>Connecting structure to function with the recovery of over 1000 high-quality activated sludge metagenome-assembled genomes encoding full-length rRNA genes using long-read sequencing.</title>
        <authorList>
            <person name="Singleton C.M."/>
            <person name="Petriglieri F."/>
            <person name="Kristensen J.M."/>
            <person name="Kirkegaard R.H."/>
            <person name="Michaelsen T.Y."/>
            <person name="Andersen M.H."/>
            <person name="Karst S.M."/>
            <person name="Dueholm M.S."/>
            <person name="Nielsen P.H."/>
            <person name="Albertsen M."/>
        </authorList>
    </citation>
    <scope>NUCLEOTIDE SEQUENCE</scope>
    <source>
        <strain evidence="2">Fred_18-Q3-R57-64_BAT3C.431</strain>
    </source>
</reference>
<accession>A0A7T9DJ53</accession>
<protein>
    <recommendedName>
        <fullName evidence="3">Class III signal peptide-containing protein</fullName>
    </recommendedName>
</protein>